<evidence type="ECO:0000256" key="1">
    <source>
        <dbReference type="SAM" id="Phobius"/>
    </source>
</evidence>
<name>A0A0E9WT13_ANGAN</name>
<protein>
    <submittedName>
        <fullName evidence="2">Uncharacterized protein</fullName>
    </submittedName>
</protein>
<accession>A0A0E9WT13</accession>
<keyword evidence="1" id="KW-0472">Membrane</keyword>
<sequence>MVVNQSKHEMVNSIAIFNYYCTMIILNTVFFLPRLGIEFCCCSGPITAGLHFHKW</sequence>
<keyword evidence="1" id="KW-0812">Transmembrane</keyword>
<reference evidence="2" key="2">
    <citation type="journal article" date="2015" name="Fish Shellfish Immunol.">
        <title>Early steps in the European eel (Anguilla anguilla)-Vibrio vulnificus interaction in the gills: Role of the RtxA13 toxin.</title>
        <authorList>
            <person name="Callol A."/>
            <person name="Pajuelo D."/>
            <person name="Ebbesson L."/>
            <person name="Teles M."/>
            <person name="MacKenzie S."/>
            <person name="Amaro C."/>
        </authorList>
    </citation>
    <scope>NUCLEOTIDE SEQUENCE</scope>
</reference>
<feature type="transmembrane region" description="Helical" evidence="1">
    <location>
        <begin position="12"/>
        <end position="32"/>
    </location>
</feature>
<dbReference type="EMBL" id="GBXM01015949">
    <property type="protein sequence ID" value="JAH92628.1"/>
    <property type="molecule type" value="Transcribed_RNA"/>
</dbReference>
<evidence type="ECO:0000313" key="2">
    <source>
        <dbReference type="EMBL" id="JAH92628.1"/>
    </source>
</evidence>
<organism evidence="2">
    <name type="scientific">Anguilla anguilla</name>
    <name type="common">European freshwater eel</name>
    <name type="synonym">Muraena anguilla</name>
    <dbReference type="NCBI Taxonomy" id="7936"/>
    <lineage>
        <taxon>Eukaryota</taxon>
        <taxon>Metazoa</taxon>
        <taxon>Chordata</taxon>
        <taxon>Craniata</taxon>
        <taxon>Vertebrata</taxon>
        <taxon>Euteleostomi</taxon>
        <taxon>Actinopterygii</taxon>
        <taxon>Neopterygii</taxon>
        <taxon>Teleostei</taxon>
        <taxon>Anguilliformes</taxon>
        <taxon>Anguillidae</taxon>
        <taxon>Anguilla</taxon>
    </lineage>
</organism>
<dbReference type="AlphaFoldDB" id="A0A0E9WT13"/>
<keyword evidence="1" id="KW-1133">Transmembrane helix</keyword>
<proteinExistence type="predicted"/>
<reference evidence="2" key="1">
    <citation type="submission" date="2014-11" db="EMBL/GenBank/DDBJ databases">
        <authorList>
            <person name="Amaro Gonzalez C."/>
        </authorList>
    </citation>
    <scope>NUCLEOTIDE SEQUENCE</scope>
</reference>